<evidence type="ECO:0000256" key="1">
    <source>
        <dbReference type="ARBA" id="ARBA00004450"/>
    </source>
</evidence>
<reference evidence="5" key="1">
    <citation type="journal article" date="2012" name="Science">
        <title>The Paleozoic origin of enzymatic lignin decomposition reconstructed from 31 fungal genomes.</title>
        <authorList>
            <person name="Floudas D."/>
            <person name="Binder M."/>
            <person name="Riley R."/>
            <person name="Barry K."/>
            <person name="Blanchette R.A."/>
            <person name="Henrissat B."/>
            <person name="Martinez A.T."/>
            <person name="Otillar R."/>
            <person name="Spatafora J.W."/>
            <person name="Yadav J.S."/>
            <person name="Aerts A."/>
            <person name="Benoit I."/>
            <person name="Boyd A."/>
            <person name="Carlson A."/>
            <person name="Copeland A."/>
            <person name="Coutinho P.M."/>
            <person name="de Vries R.P."/>
            <person name="Ferreira P."/>
            <person name="Findley K."/>
            <person name="Foster B."/>
            <person name="Gaskell J."/>
            <person name="Glotzer D."/>
            <person name="Gorecki P."/>
            <person name="Heitman J."/>
            <person name="Hesse C."/>
            <person name="Hori C."/>
            <person name="Igarashi K."/>
            <person name="Jurgens J.A."/>
            <person name="Kallen N."/>
            <person name="Kersten P."/>
            <person name="Kohler A."/>
            <person name="Kuees U."/>
            <person name="Kumar T.K.A."/>
            <person name="Kuo A."/>
            <person name="LaButti K."/>
            <person name="Larrondo L.F."/>
            <person name="Lindquist E."/>
            <person name="Ling A."/>
            <person name="Lombard V."/>
            <person name="Lucas S."/>
            <person name="Lundell T."/>
            <person name="Martin R."/>
            <person name="McLaughlin D.J."/>
            <person name="Morgenstern I."/>
            <person name="Morin E."/>
            <person name="Murat C."/>
            <person name="Nagy L.G."/>
            <person name="Nolan M."/>
            <person name="Ohm R.A."/>
            <person name="Patyshakuliyeva A."/>
            <person name="Rokas A."/>
            <person name="Ruiz-Duenas F.J."/>
            <person name="Sabat G."/>
            <person name="Salamov A."/>
            <person name="Samejima M."/>
            <person name="Schmutz J."/>
            <person name="Slot J.C."/>
            <person name="St John F."/>
            <person name="Stenlid J."/>
            <person name="Sun H."/>
            <person name="Sun S."/>
            <person name="Syed K."/>
            <person name="Tsang A."/>
            <person name="Wiebenga A."/>
            <person name="Young D."/>
            <person name="Pisabarro A."/>
            <person name="Eastwood D.C."/>
            <person name="Martin F."/>
            <person name="Cullen D."/>
            <person name="Grigoriev I.V."/>
            <person name="Hibbett D.S."/>
        </authorList>
    </citation>
    <scope>NUCLEOTIDE SEQUENCE [LARGE SCALE GENOMIC DNA]</scope>
    <source>
        <strain evidence="5">FP-91666</strain>
    </source>
</reference>
<dbReference type="eggNOG" id="KOG4039">
    <property type="taxonomic scope" value="Eukaryota"/>
</dbReference>
<dbReference type="RefSeq" id="XP_007311638.1">
    <property type="nucleotide sequence ID" value="XM_007311576.1"/>
</dbReference>
<dbReference type="Gene3D" id="3.40.50.720">
    <property type="entry name" value="NAD(P)-binding Rossmann-like Domain"/>
    <property type="match status" value="1"/>
</dbReference>
<dbReference type="KEGG" id="shs:STEHIDRAFT_88261"/>
<dbReference type="Proteomes" id="UP000053927">
    <property type="component" value="Unassembled WGS sequence"/>
</dbReference>
<gene>
    <name evidence="4" type="ORF">STEHIDRAFT_88261</name>
</gene>
<evidence type="ECO:0000256" key="2">
    <source>
        <dbReference type="ARBA" id="ARBA00006617"/>
    </source>
</evidence>
<dbReference type="EMBL" id="JH687406">
    <property type="protein sequence ID" value="EIM79343.1"/>
    <property type="molecule type" value="Genomic_DNA"/>
</dbReference>
<dbReference type="GO" id="GO:0051170">
    <property type="term" value="P:import into nucleus"/>
    <property type="evidence" value="ECO:0007669"/>
    <property type="project" value="TreeGrafter"/>
</dbReference>
<dbReference type="PANTHER" id="PTHR14097">
    <property type="entry name" value="OXIDOREDUCTASE HTATIP2"/>
    <property type="match status" value="1"/>
</dbReference>
<dbReference type="Pfam" id="PF13460">
    <property type="entry name" value="NAD_binding_10"/>
    <property type="match status" value="1"/>
</dbReference>
<accession>R7RX05</accession>
<evidence type="ECO:0000313" key="4">
    <source>
        <dbReference type="EMBL" id="EIM79343.1"/>
    </source>
</evidence>
<feature type="domain" description="NAD(P)-binding" evidence="3">
    <location>
        <begin position="20"/>
        <end position="182"/>
    </location>
</feature>
<name>R7RX05_STEHR</name>
<comment type="subcellular location">
    <subcellularLocation>
        <location evidence="1">Mitochondrion outer membrane</location>
        <topology evidence="1">Peripheral membrane protein</topology>
    </subcellularLocation>
</comment>
<dbReference type="AlphaFoldDB" id="R7RX05"/>
<dbReference type="GO" id="GO:0005741">
    <property type="term" value="C:mitochondrial outer membrane"/>
    <property type="evidence" value="ECO:0007669"/>
    <property type="project" value="UniProtKB-SubCell"/>
</dbReference>
<dbReference type="InterPro" id="IPR036291">
    <property type="entry name" value="NAD(P)-bd_dom_sf"/>
</dbReference>
<protein>
    <recommendedName>
        <fullName evidence="3">NAD(P)-binding domain-containing protein</fullName>
    </recommendedName>
</protein>
<dbReference type="OrthoDB" id="430436at2759"/>
<organism evidence="4 5">
    <name type="scientific">Stereum hirsutum (strain FP-91666)</name>
    <name type="common">White-rot fungus</name>
    <dbReference type="NCBI Taxonomy" id="721885"/>
    <lineage>
        <taxon>Eukaryota</taxon>
        <taxon>Fungi</taxon>
        <taxon>Dikarya</taxon>
        <taxon>Basidiomycota</taxon>
        <taxon>Agaricomycotina</taxon>
        <taxon>Agaricomycetes</taxon>
        <taxon>Russulales</taxon>
        <taxon>Stereaceae</taxon>
        <taxon>Stereum</taxon>
    </lineage>
</organism>
<evidence type="ECO:0000313" key="5">
    <source>
        <dbReference type="Proteomes" id="UP000053927"/>
    </source>
</evidence>
<dbReference type="SUPFAM" id="SSF51735">
    <property type="entry name" value="NAD(P)-binding Rossmann-fold domains"/>
    <property type="match status" value="1"/>
</dbReference>
<dbReference type="OMA" id="DWPQLTI"/>
<dbReference type="InterPro" id="IPR016040">
    <property type="entry name" value="NAD(P)-bd_dom"/>
</dbReference>
<sequence>MSDSPILTSESPGKSALILGATGAVGRHLLRELISTPHFTRVGEFGRRVTALDSPYVPQIPEVKEKLKQGVVDFEKLSEEGEGKKLKEGGWDVVFITMGTTRKAAGSFEMFYKIDREYVVNAARAARTSSPTQRLVYLSSGGSSATSPFPYLRSKGLTEQELVSIGYPDTIIFRPGALAGADRSGEPRLPEKVAVHVTNFLSLFTDSLQIQVSALGKAMRIAGQFGTAGLPASAQASKETFEGKMFTGIGNIGALGLAKEEL</sequence>
<dbReference type="PANTHER" id="PTHR14097:SF7">
    <property type="entry name" value="OXIDOREDUCTASE HTATIP2"/>
    <property type="match status" value="1"/>
</dbReference>
<evidence type="ECO:0000259" key="3">
    <source>
        <dbReference type="Pfam" id="PF13460"/>
    </source>
</evidence>
<comment type="similarity">
    <text evidence="2">Belongs to the FMP52 family.</text>
</comment>
<dbReference type="GeneID" id="18807551"/>
<proteinExistence type="inferred from homology"/>
<keyword evidence="5" id="KW-1185">Reference proteome</keyword>